<keyword evidence="2" id="KW-1185">Reference proteome</keyword>
<sequence>MREKEIQLSINKLVIEGKLPIAFYNTDIIYIEKNIKTEQQRLVNSIYKQINIPRKESDKLISKIYEIY</sequence>
<organism evidence="1 2">
    <name type="scientific">Elizabethkingia meningoseptica</name>
    <name type="common">Chryseobacterium meningosepticum</name>
    <dbReference type="NCBI Taxonomy" id="238"/>
    <lineage>
        <taxon>Bacteria</taxon>
        <taxon>Pseudomonadati</taxon>
        <taxon>Bacteroidota</taxon>
        <taxon>Flavobacteriia</taxon>
        <taxon>Flavobacteriales</taxon>
        <taxon>Weeksellaceae</taxon>
        <taxon>Elizabethkingia</taxon>
    </lineage>
</organism>
<accession>A0A1V3TWW9</accession>
<dbReference type="OrthoDB" id="1448500at2"/>
<dbReference type="AlphaFoldDB" id="A0A1V3TWW9"/>
<dbReference type="EMBL" id="MPOG01000016">
    <property type="protein sequence ID" value="OOH93687.1"/>
    <property type="molecule type" value="Genomic_DNA"/>
</dbReference>
<proteinExistence type="predicted"/>
<gene>
    <name evidence="1" type="ORF">BMF97_14755</name>
</gene>
<dbReference type="STRING" id="238.BBD35_08985"/>
<evidence type="ECO:0000313" key="1">
    <source>
        <dbReference type="EMBL" id="OOH93687.1"/>
    </source>
</evidence>
<dbReference type="RefSeq" id="WP_069213773.1">
    <property type="nucleotide sequence ID" value="NZ_CP016378.1"/>
</dbReference>
<name>A0A1V3TWW9_ELIME</name>
<reference evidence="1 2" key="1">
    <citation type="submission" date="2016-11" db="EMBL/GenBank/DDBJ databases">
        <title>Genome sequence and comparative genomic analysis of clinical strain Elizabethkingia meningoseptica 61421 PRCM.</title>
        <authorList>
            <person name="Wang M."/>
            <person name="Hu S."/>
            <person name="Cao L."/>
            <person name="Jiang T."/>
            <person name="Zhou Y."/>
            <person name="Ming D."/>
        </authorList>
    </citation>
    <scope>NUCLEOTIDE SEQUENCE [LARGE SCALE GENOMIC DNA]</scope>
    <source>
        <strain evidence="1 2">61421 PRCM</strain>
    </source>
</reference>
<comment type="caution">
    <text evidence="1">The sequence shown here is derived from an EMBL/GenBank/DDBJ whole genome shotgun (WGS) entry which is preliminary data.</text>
</comment>
<protein>
    <submittedName>
        <fullName evidence="1">Uncharacterized protein</fullName>
    </submittedName>
</protein>
<evidence type="ECO:0000313" key="2">
    <source>
        <dbReference type="Proteomes" id="UP000188947"/>
    </source>
</evidence>
<dbReference type="Proteomes" id="UP000188947">
    <property type="component" value="Unassembled WGS sequence"/>
</dbReference>